<evidence type="ECO:0000313" key="1">
    <source>
        <dbReference type="EMBL" id="KAK3077472.1"/>
    </source>
</evidence>
<proteinExistence type="predicted"/>
<keyword evidence="2" id="KW-1185">Reference proteome</keyword>
<comment type="caution">
    <text evidence="1">The sequence shown here is derived from an EMBL/GenBank/DDBJ whole genome shotgun (WGS) entry which is preliminary data.</text>
</comment>
<feature type="non-terminal residue" evidence="1">
    <location>
        <position position="1"/>
    </location>
</feature>
<evidence type="ECO:0000313" key="2">
    <source>
        <dbReference type="Proteomes" id="UP001186974"/>
    </source>
</evidence>
<name>A0ACC3DLS7_9PEZI</name>
<dbReference type="EMBL" id="JAWDJW010002822">
    <property type="protein sequence ID" value="KAK3077472.1"/>
    <property type="molecule type" value="Genomic_DNA"/>
</dbReference>
<sequence length="139" mass="15397">TLEEAIMEVWGPVEHRRRSSASAGKALNDKLKALSLMSPKLTPATSSTLANGSLTPLDEQESLMSENADMKRRKPLYIREGGSIPAIRFLEKEFGAPAAHLPCGQASDSAHLDNERLRLVNLNKSKDIFKKVFKELPRK</sequence>
<gene>
    <name evidence="1" type="ORF">LTS18_010176</name>
</gene>
<organism evidence="1 2">
    <name type="scientific">Coniosporium uncinatum</name>
    <dbReference type="NCBI Taxonomy" id="93489"/>
    <lineage>
        <taxon>Eukaryota</taxon>
        <taxon>Fungi</taxon>
        <taxon>Dikarya</taxon>
        <taxon>Ascomycota</taxon>
        <taxon>Pezizomycotina</taxon>
        <taxon>Dothideomycetes</taxon>
        <taxon>Dothideomycetes incertae sedis</taxon>
        <taxon>Coniosporium</taxon>
    </lineage>
</organism>
<reference evidence="1" key="1">
    <citation type="submission" date="2024-09" db="EMBL/GenBank/DDBJ databases">
        <title>Black Yeasts Isolated from many extreme environments.</title>
        <authorList>
            <person name="Coleine C."/>
            <person name="Stajich J.E."/>
            <person name="Selbmann L."/>
        </authorList>
    </citation>
    <scope>NUCLEOTIDE SEQUENCE</scope>
    <source>
        <strain evidence="1">CCFEE 5737</strain>
    </source>
</reference>
<dbReference type="Proteomes" id="UP001186974">
    <property type="component" value="Unassembled WGS sequence"/>
</dbReference>
<protein>
    <submittedName>
        <fullName evidence="1">Uncharacterized protein</fullName>
    </submittedName>
</protein>
<accession>A0ACC3DLS7</accession>